<protein>
    <submittedName>
        <fullName evidence="1">Uncharacterized protein</fullName>
    </submittedName>
</protein>
<dbReference type="AlphaFoldDB" id="A0A7J8I7V4"/>
<sequence length="128" mass="13985">MWSWHLQLPGISLHPPAGGRPASRLQTRAGSQSFPRCLLASRMASRETFGLRTLQGRNGLTFGQVPFSLITTFMVCDSCRSSHTVPRSPHKVLALALLIGFLGNIQDMYISFLKICSNLAPCPSPESS</sequence>
<organism evidence="1 2">
    <name type="scientific">Molossus molossus</name>
    <name type="common">Pallas' mastiff bat</name>
    <name type="synonym">Vespertilio molossus</name>
    <dbReference type="NCBI Taxonomy" id="27622"/>
    <lineage>
        <taxon>Eukaryota</taxon>
        <taxon>Metazoa</taxon>
        <taxon>Chordata</taxon>
        <taxon>Craniata</taxon>
        <taxon>Vertebrata</taxon>
        <taxon>Euteleostomi</taxon>
        <taxon>Mammalia</taxon>
        <taxon>Eutheria</taxon>
        <taxon>Laurasiatheria</taxon>
        <taxon>Chiroptera</taxon>
        <taxon>Yangochiroptera</taxon>
        <taxon>Molossidae</taxon>
        <taxon>Molossus</taxon>
    </lineage>
</organism>
<proteinExistence type="predicted"/>
<reference evidence="1 2" key="1">
    <citation type="journal article" date="2020" name="Nature">
        <title>Six reference-quality genomes reveal evolution of bat adaptations.</title>
        <authorList>
            <person name="Jebb D."/>
            <person name="Huang Z."/>
            <person name="Pippel M."/>
            <person name="Hughes G.M."/>
            <person name="Lavrichenko K."/>
            <person name="Devanna P."/>
            <person name="Winkler S."/>
            <person name="Jermiin L.S."/>
            <person name="Skirmuntt E.C."/>
            <person name="Katzourakis A."/>
            <person name="Burkitt-Gray L."/>
            <person name="Ray D.A."/>
            <person name="Sullivan K.A.M."/>
            <person name="Roscito J.G."/>
            <person name="Kirilenko B.M."/>
            <person name="Davalos L.M."/>
            <person name="Corthals A.P."/>
            <person name="Power M.L."/>
            <person name="Jones G."/>
            <person name="Ransome R.D."/>
            <person name="Dechmann D.K.N."/>
            <person name="Locatelli A.G."/>
            <person name="Puechmaille S.J."/>
            <person name="Fedrigo O."/>
            <person name="Jarvis E.D."/>
            <person name="Hiller M."/>
            <person name="Vernes S.C."/>
            <person name="Myers E.W."/>
            <person name="Teeling E.C."/>
        </authorList>
    </citation>
    <scope>NUCLEOTIDE SEQUENCE [LARGE SCALE GENOMIC DNA]</scope>
    <source>
        <strain evidence="1">MMolMol1</strain>
        <tissue evidence="1">Muscle</tissue>
    </source>
</reference>
<dbReference type="Proteomes" id="UP000550707">
    <property type="component" value="Unassembled WGS sequence"/>
</dbReference>
<accession>A0A7J8I7V4</accession>
<dbReference type="InParanoid" id="A0A7J8I7V4"/>
<name>A0A7J8I7V4_MOLMO</name>
<gene>
    <name evidence="1" type="ORF">HJG59_010507</name>
</gene>
<dbReference type="EMBL" id="JACASF010000004">
    <property type="protein sequence ID" value="KAF6480637.1"/>
    <property type="molecule type" value="Genomic_DNA"/>
</dbReference>
<keyword evidence="2" id="KW-1185">Reference proteome</keyword>
<comment type="caution">
    <text evidence="1">The sequence shown here is derived from an EMBL/GenBank/DDBJ whole genome shotgun (WGS) entry which is preliminary data.</text>
</comment>
<evidence type="ECO:0000313" key="1">
    <source>
        <dbReference type="EMBL" id="KAF6480637.1"/>
    </source>
</evidence>
<evidence type="ECO:0000313" key="2">
    <source>
        <dbReference type="Proteomes" id="UP000550707"/>
    </source>
</evidence>